<evidence type="ECO:0000256" key="1">
    <source>
        <dbReference type="SAM" id="Phobius"/>
    </source>
</evidence>
<accession>A0AAF0H5I6</accession>
<proteinExistence type="predicted"/>
<keyword evidence="1" id="KW-0472">Membrane</keyword>
<evidence type="ECO:0000313" key="2">
    <source>
        <dbReference type="EMBL" id="WHA40729.1"/>
    </source>
</evidence>
<dbReference type="RefSeq" id="WP_137392820.1">
    <property type="nucleotide sequence ID" value="NZ_CP124733.1"/>
</dbReference>
<feature type="transmembrane region" description="Helical" evidence="1">
    <location>
        <begin position="22"/>
        <end position="44"/>
    </location>
</feature>
<feature type="transmembrane region" description="Helical" evidence="1">
    <location>
        <begin position="105"/>
        <end position="138"/>
    </location>
</feature>
<evidence type="ECO:0000313" key="3">
    <source>
        <dbReference type="Proteomes" id="UP000298664"/>
    </source>
</evidence>
<feature type="transmembrane region" description="Helical" evidence="1">
    <location>
        <begin position="64"/>
        <end position="84"/>
    </location>
</feature>
<dbReference type="AlphaFoldDB" id="A0AAF0H5I6"/>
<protein>
    <submittedName>
        <fullName evidence="2">Uncharacterized protein</fullName>
    </submittedName>
</protein>
<dbReference type="EMBL" id="CP124733">
    <property type="protein sequence ID" value="WHA40729.1"/>
    <property type="molecule type" value="Genomic_DNA"/>
</dbReference>
<dbReference type="Proteomes" id="UP000298664">
    <property type="component" value="Chromosome Circular"/>
</dbReference>
<reference evidence="2" key="1">
    <citation type="submission" date="2023-05" db="EMBL/GenBank/DDBJ databases">
        <title>Complete genome sequence of Agrobacterium larrymoorei CFBP5477.</title>
        <authorList>
            <person name="Yen H.-C."/>
            <person name="Chou L."/>
            <person name="Lin Y.-C."/>
            <person name="Lai E.-M."/>
            <person name="Kuo C.-H."/>
        </authorList>
    </citation>
    <scope>NUCLEOTIDE SEQUENCE</scope>
    <source>
        <strain evidence="2">CFBP5477</strain>
    </source>
</reference>
<keyword evidence="1" id="KW-1133">Transmembrane helix</keyword>
<keyword evidence="1" id="KW-0812">Transmembrane</keyword>
<name>A0AAF0H5I6_9HYPH</name>
<sequence length="244" mass="26723">MTKVEDTTPKELVSSSEFVLRVVYLFLCLVLFNVSYAAAAILSLPLPVPDNMASLLFALSKDAFFSQTTGVLFIVAVFWGRPFDRPSPPNGKYLDFPGWLLKQPFAGICLGLTIFISPLLIAIGLQGIAYLLAAIFVLYSTPRLLAQGLPGAALLLTAWALAGFFLAKLVFFIPTVKTCEGNTSVELRSGAALPCEDFVIIKQGNGLVIRHQEASFFVKIDDLAPSASDTLRMESWFLRTWSVY</sequence>
<organism evidence="2 3">
    <name type="scientific">Agrobacterium larrymoorei</name>
    <dbReference type="NCBI Taxonomy" id="160699"/>
    <lineage>
        <taxon>Bacteria</taxon>
        <taxon>Pseudomonadati</taxon>
        <taxon>Pseudomonadota</taxon>
        <taxon>Alphaproteobacteria</taxon>
        <taxon>Hyphomicrobiales</taxon>
        <taxon>Rhizobiaceae</taxon>
        <taxon>Rhizobium/Agrobacterium group</taxon>
        <taxon>Agrobacterium</taxon>
    </lineage>
</organism>
<feature type="transmembrane region" description="Helical" evidence="1">
    <location>
        <begin position="144"/>
        <end position="167"/>
    </location>
</feature>
<gene>
    <name evidence="2" type="ORF">CFBP5477_013045</name>
</gene>